<name>A0AAU9MNL9_9ASTR</name>
<dbReference type="Proteomes" id="UP001157418">
    <property type="component" value="Unassembled WGS sequence"/>
</dbReference>
<feature type="region of interest" description="Disordered" evidence="1">
    <location>
        <begin position="268"/>
        <end position="291"/>
    </location>
</feature>
<evidence type="ECO:0000256" key="1">
    <source>
        <dbReference type="SAM" id="MobiDB-lite"/>
    </source>
</evidence>
<dbReference type="PANTHER" id="PTHR34222:SF43">
    <property type="entry name" value="RETROTRANSPOSON GAG DOMAIN-CONTAINING PROTEIN"/>
    <property type="match status" value="1"/>
</dbReference>
<feature type="domain" description="Retrovirus-related Pol polyprotein from transposon TNT 1-94-like beta-barrel" evidence="2">
    <location>
        <begin position="373"/>
        <end position="420"/>
    </location>
</feature>
<evidence type="ECO:0000313" key="4">
    <source>
        <dbReference type="Proteomes" id="UP001157418"/>
    </source>
</evidence>
<dbReference type="InterPro" id="IPR054722">
    <property type="entry name" value="PolX-like_BBD"/>
</dbReference>
<organism evidence="3 4">
    <name type="scientific">Lactuca virosa</name>
    <dbReference type="NCBI Taxonomy" id="75947"/>
    <lineage>
        <taxon>Eukaryota</taxon>
        <taxon>Viridiplantae</taxon>
        <taxon>Streptophyta</taxon>
        <taxon>Embryophyta</taxon>
        <taxon>Tracheophyta</taxon>
        <taxon>Spermatophyta</taxon>
        <taxon>Magnoliopsida</taxon>
        <taxon>eudicotyledons</taxon>
        <taxon>Gunneridae</taxon>
        <taxon>Pentapetalae</taxon>
        <taxon>asterids</taxon>
        <taxon>campanulids</taxon>
        <taxon>Asterales</taxon>
        <taxon>Asteraceae</taxon>
        <taxon>Cichorioideae</taxon>
        <taxon>Cichorieae</taxon>
        <taxon>Lactucinae</taxon>
        <taxon>Lactuca</taxon>
    </lineage>
</organism>
<reference evidence="3 4" key="1">
    <citation type="submission" date="2022-01" db="EMBL/GenBank/DDBJ databases">
        <authorList>
            <person name="Xiong W."/>
            <person name="Schranz E."/>
        </authorList>
    </citation>
    <scope>NUCLEOTIDE SEQUENCE [LARGE SCALE GENOMIC DNA]</scope>
</reference>
<proteinExistence type="predicted"/>
<dbReference type="EMBL" id="CAKMRJ010002223">
    <property type="protein sequence ID" value="CAH1428172.1"/>
    <property type="molecule type" value="Genomic_DNA"/>
</dbReference>
<keyword evidence="4" id="KW-1185">Reference proteome</keyword>
<dbReference type="AlphaFoldDB" id="A0AAU9MNL9"/>
<sequence length="434" mass="48569">MSEDGNLEPSLSLQLANLLKNGINPQSQNPKLSDNLQINLKLNSEIYAIWTRMIRVAISGKSKALLSHLTSDPPSQDKESYDNGRDKLQTFNLHVRANDIKQNDSTLEEFWITLQGVWGEIDRIDPNPMKCLDDINTYARIRSEQKLFQFLNVLDQKYESIKREILRLEPLPSAEAAYATVRKEAAHQNILGTTNHTQGIAAGLVATETEGMGLATKGYRRSEGKKNGSMIKEDTTNLKCDHCGMSRHTKEQCFRLVGYPEWWADGHKKSTKGLGPEKGRAPTTDKNIDRKTATGFGGVAATGIDEEDESFSMETCTGGKKEGILKTPINKLHSNGSFSYLIQKSFENYKKNLDVNGCAIVAQNYKIKHEPLWIFDCGATDTMTYNLSDFSMSTKPTKSYIQTANGEKMNVKNGGTIEISPIRYQDGSDNWAWH</sequence>
<dbReference type="Pfam" id="PF22936">
    <property type="entry name" value="Pol_BBD"/>
    <property type="match status" value="1"/>
</dbReference>
<comment type="caution">
    <text evidence="3">The sequence shown here is derived from an EMBL/GenBank/DDBJ whole genome shotgun (WGS) entry which is preliminary data.</text>
</comment>
<evidence type="ECO:0000313" key="3">
    <source>
        <dbReference type="EMBL" id="CAH1428172.1"/>
    </source>
</evidence>
<evidence type="ECO:0000259" key="2">
    <source>
        <dbReference type="Pfam" id="PF22936"/>
    </source>
</evidence>
<protein>
    <recommendedName>
        <fullName evidence="2">Retrovirus-related Pol polyprotein from transposon TNT 1-94-like beta-barrel domain-containing protein</fullName>
    </recommendedName>
</protein>
<gene>
    <name evidence="3" type="ORF">LVIROSA_LOCUS15121</name>
</gene>
<accession>A0AAU9MNL9</accession>
<dbReference type="PANTHER" id="PTHR34222">
    <property type="entry name" value="GAG_PRE-INTEGRS DOMAIN-CONTAINING PROTEIN"/>
    <property type="match status" value="1"/>
</dbReference>